<keyword evidence="5 8" id="KW-0067">ATP-binding</keyword>
<evidence type="ECO:0000256" key="2">
    <source>
        <dbReference type="ARBA" id="ARBA00022490"/>
    </source>
</evidence>
<dbReference type="Pfam" id="PF00749">
    <property type="entry name" value="tRNA-synt_1c"/>
    <property type="match status" value="1"/>
</dbReference>
<evidence type="ECO:0000313" key="12">
    <source>
        <dbReference type="Proteomes" id="UP000239724"/>
    </source>
</evidence>
<dbReference type="InterPro" id="IPR000924">
    <property type="entry name" value="Glu/Gln-tRNA-synth"/>
</dbReference>
<dbReference type="RefSeq" id="WP_104521197.1">
    <property type="nucleotide sequence ID" value="NZ_NHRY01000236.1"/>
</dbReference>
<dbReference type="InterPro" id="IPR045462">
    <property type="entry name" value="aa-tRNA-synth_I_cd-bd"/>
</dbReference>
<keyword evidence="6 8" id="KW-0648">Protein biosynthesis</keyword>
<evidence type="ECO:0000256" key="3">
    <source>
        <dbReference type="ARBA" id="ARBA00022598"/>
    </source>
</evidence>
<reference evidence="11 12" key="1">
    <citation type="journal article" date="2018" name="Arch. Microbiol.">
        <title>New insights into the metabolic potential of the phototrophic purple bacterium Rhodopila globiformis DSM 161(T) from its draft genome sequence and evidence for a vanadium-dependent nitrogenase.</title>
        <authorList>
            <person name="Imhoff J.F."/>
            <person name="Rahn T."/>
            <person name="Kunzel S."/>
            <person name="Neulinger S.C."/>
        </authorList>
    </citation>
    <scope>NUCLEOTIDE SEQUENCE [LARGE SCALE GENOMIC DNA]</scope>
    <source>
        <strain evidence="11 12">DSM 161</strain>
    </source>
</reference>
<organism evidence="11 12">
    <name type="scientific">Rhodopila globiformis</name>
    <name type="common">Rhodopseudomonas globiformis</name>
    <dbReference type="NCBI Taxonomy" id="1071"/>
    <lineage>
        <taxon>Bacteria</taxon>
        <taxon>Pseudomonadati</taxon>
        <taxon>Pseudomonadota</taxon>
        <taxon>Alphaproteobacteria</taxon>
        <taxon>Acetobacterales</taxon>
        <taxon>Acetobacteraceae</taxon>
        <taxon>Rhodopila</taxon>
    </lineage>
</organism>
<dbReference type="InterPro" id="IPR020058">
    <property type="entry name" value="Glu/Gln-tRNA-synth_Ib_cat-dom"/>
</dbReference>
<dbReference type="Pfam" id="PF19269">
    <property type="entry name" value="Anticodon_2"/>
    <property type="match status" value="1"/>
</dbReference>
<evidence type="ECO:0000259" key="9">
    <source>
        <dbReference type="Pfam" id="PF00749"/>
    </source>
</evidence>
<feature type="domain" description="Glutamyl/glutaminyl-tRNA synthetase class Ib catalytic" evidence="9">
    <location>
        <begin position="3"/>
        <end position="240"/>
    </location>
</feature>
<dbReference type="GO" id="GO:0000049">
    <property type="term" value="F:tRNA binding"/>
    <property type="evidence" value="ECO:0007669"/>
    <property type="project" value="InterPro"/>
</dbReference>
<dbReference type="InterPro" id="IPR014729">
    <property type="entry name" value="Rossmann-like_a/b/a_fold"/>
</dbReference>
<comment type="similarity">
    <text evidence="1">Belongs to the class-I aminoacyl-tRNA synthetase family. Glutamate--tRNA ligase type 1 subfamily.</text>
</comment>
<keyword evidence="7 8" id="KW-0030">Aminoacyl-tRNA synthetase</keyword>
<name>A0A2S6N2R0_RHOGL</name>
<dbReference type="GO" id="GO:0005524">
    <property type="term" value="F:ATP binding"/>
    <property type="evidence" value="ECO:0007669"/>
    <property type="project" value="UniProtKB-KW"/>
</dbReference>
<dbReference type="GO" id="GO:0006424">
    <property type="term" value="P:glutamyl-tRNA aminoacylation"/>
    <property type="evidence" value="ECO:0007669"/>
    <property type="project" value="TreeGrafter"/>
</dbReference>
<evidence type="ECO:0000256" key="4">
    <source>
        <dbReference type="ARBA" id="ARBA00022741"/>
    </source>
</evidence>
<comment type="caution">
    <text evidence="11">The sequence shown here is derived from an EMBL/GenBank/DDBJ whole genome shotgun (WGS) entry which is preliminary data.</text>
</comment>
<dbReference type="Gene3D" id="1.10.10.350">
    <property type="match status" value="1"/>
</dbReference>
<dbReference type="PANTHER" id="PTHR43311">
    <property type="entry name" value="GLUTAMATE--TRNA LIGASE"/>
    <property type="match status" value="1"/>
</dbReference>
<keyword evidence="4 8" id="KW-0547">Nucleotide-binding</keyword>
<feature type="domain" description="Aminoacyl-tRNA synthetase class I anticodon-binding" evidence="10">
    <location>
        <begin position="362"/>
        <end position="437"/>
    </location>
</feature>
<dbReference type="InterPro" id="IPR049940">
    <property type="entry name" value="GluQ/Sye"/>
</dbReference>
<keyword evidence="3 8" id="KW-0436">Ligase</keyword>
<dbReference type="Proteomes" id="UP000239724">
    <property type="component" value="Unassembled WGS sequence"/>
</dbReference>
<dbReference type="InterPro" id="IPR008925">
    <property type="entry name" value="aa_tRNA-synth_I_cd-bd_sf"/>
</dbReference>
<dbReference type="SUPFAM" id="SSF52374">
    <property type="entry name" value="Nucleotidylyl transferase"/>
    <property type="match status" value="1"/>
</dbReference>
<evidence type="ECO:0000256" key="5">
    <source>
        <dbReference type="ARBA" id="ARBA00022840"/>
    </source>
</evidence>
<dbReference type="AlphaFoldDB" id="A0A2S6N2R0"/>
<accession>A0A2S6N2R0</accession>
<dbReference type="EMBL" id="NHRY01000236">
    <property type="protein sequence ID" value="PPQ28889.1"/>
    <property type="molecule type" value="Genomic_DNA"/>
</dbReference>
<evidence type="ECO:0000256" key="1">
    <source>
        <dbReference type="ARBA" id="ARBA00007894"/>
    </source>
</evidence>
<evidence type="ECO:0000256" key="6">
    <source>
        <dbReference type="ARBA" id="ARBA00022917"/>
    </source>
</evidence>
<protein>
    <submittedName>
        <fullName evidence="11">Glutamate--tRNA ligase</fullName>
        <ecNumber evidence="11">6.1.1.17</ecNumber>
    </submittedName>
</protein>
<keyword evidence="2" id="KW-0963">Cytoplasm</keyword>
<gene>
    <name evidence="11" type="ORF">CCS01_23210</name>
</gene>
<dbReference type="EC" id="6.1.1.17" evidence="11"/>
<dbReference type="InterPro" id="IPR020751">
    <property type="entry name" value="aa-tRNA-synth_I_codon-bd_sub2"/>
</dbReference>
<evidence type="ECO:0000256" key="8">
    <source>
        <dbReference type="RuleBase" id="RU363037"/>
    </source>
</evidence>
<evidence type="ECO:0000313" key="11">
    <source>
        <dbReference type="EMBL" id="PPQ28889.1"/>
    </source>
</evidence>
<dbReference type="GO" id="GO:0004818">
    <property type="term" value="F:glutamate-tRNA ligase activity"/>
    <property type="evidence" value="ECO:0007669"/>
    <property type="project" value="UniProtKB-EC"/>
</dbReference>
<dbReference type="SUPFAM" id="SSF48163">
    <property type="entry name" value="An anticodon-binding domain of class I aminoacyl-tRNA synthetases"/>
    <property type="match status" value="1"/>
</dbReference>
<dbReference type="OrthoDB" id="9807503at2"/>
<keyword evidence="12" id="KW-1185">Reference proteome</keyword>
<proteinExistence type="inferred from homology"/>
<dbReference type="PRINTS" id="PR00987">
    <property type="entry name" value="TRNASYNTHGLU"/>
</dbReference>
<evidence type="ECO:0000259" key="10">
    <source>
        <dbReference type="Pfam" id="PF19269"/>
    </source>
</evidence>
<dbReference type="PANTHER" id="PTHR43311:SF2">
    <property type="entry name" value="GLUTAMATE--TRNA LIGASE, MITOCHONDRIAL-RELATED"/>
    <property type="match status" value="1"/>
</dbReference>
<dbReference type="Gene3D" id="3.40.50.620">
    <property type="entry name" value="HUPs"/>
    <property type="match status" value="1"/>
</dbReference>
<sequence>MTRVRFAPSPAGLLFLSGARVALANHLFARRRNGRMLLRLDDLDEERRSQGQADAIMQDLRWLGVSWDDCIRQSDRLPLYQDAIERLKRDGLLYPCFETGEELKAKLEFRRKRGQPLVYDRAMLRLTDKQRRDAEAGGKRPHWRFRLPDRMLEWHDLVLGRRHATLAAVSDPVVAQADGLPAPILASVVDDIDSKTTHVIRGEDSAGNTAAQIALFEALMGIEPAIRFAHLPALTDSEGTPGGRHFGSLSLRSLRNDGVEPRAIAACLAGVTAVDAPPPSLEDLAAGFELSAMAQAKFDMARLLGANRAILRTLDFAAVADRLPGGATEAFWLAVRGELDLLKEARGWWDVVAGSIVPPIMEDDRDVLVAACETLPPEPWDTTVWSRWIAALERATGRTVEALLTPLRLALTGEETGPDLASLLPLIGRALAASRLGFAAA</sequence>
<evidence type="ECO:0000256" key="7">
    <source>
        <dbReference type="ARBA" id="ARBA00023146"/>
    </source>
</evidence>